<reference evidence="4" key="1">
    <citation type="submission" date="2025-08" db="UniProtKB">
        <authorList>
            <consortium name="RefSeq"/>
        </authorList>
    </citation>
    <scope>IDENTIFICATION</scope>
    <source>
        <tissue evidence="4">Gonads</tissue>
    </source>
</reference>
<dbReference type="KEGG" id="lak:106150910"/>
<organism evidence="3 4">
    <name type="scientific">Lingula anatina</name>
    <name type="common">Brachiopod</name>
    <name type="synonym">Lingula unguis</name>
    <dbReference type="NCBI Taxonomy" id="7574"/>
    <lineage>
        <taxon>Eukaryota</taxon>
        <taxon>Metazoa</taxon>
        <taxon>Spiralia</taxon>
        <taxon>Lophotrochozoa</taxon>
        <taxon>Brachiopoda</taxon>
        <taxon>Linguliformea</taxon>
        <taxon>Lingulata</taxon>
        <taxon>Lingulida</taxon>
        <taxon>Linguloidea</taxon>
        <taxon>Lingulidae</taxon>
        <taxon>Lingula</taxon>
    </lineage>
</organism>
<accession>A0A1S3H058</accession>
<dbReference type="AlphaFoldDB" id="A0A1S3H058"/>
<dbReference type="RefSeq" id="XP_013379388.1">
    <property type="nucleotide sequence ID" value="XM_013523934.1"/>
</dbReference>
<dbReference type="InParanoid" id="A0A1S3H058"/>
<name>A0A1S3H058_LINAN</name>
<dbReference type="SMART" id="SM00327">
    <property type="entry name" value="VWA"/>
    <property type="match status" value="1"/>
</dbReference>
<proteinExistence type="predicted"/>
<feature type="domain" description="VWFA" evidence="2">
    <location>
        <begin position="42"/>
        <end position="231"/>
    </location>
</feature>
<dbReference type="SUPFAM" id="SSF53300">
    <property type="entry name" value="vWA-like"/>
    <property type="match status" value="1"/>
</dbReference>
<dbReference type="Gene3D" id="3.40.50.410">
    <property type="entry name" value="von Willebrand factor, type A domain"/>
    <property type="match status" value="1"/>
</dbReference>
<dbReference type="InterPro" id="IPR002035">
    <property type="entry name" value="VWF_A"/>
</dbReference>
<dbReference type="InterPro" id="IPR036465">
    <property type="entry name" value="vWFA_dom_sf"/>
</dbReference>
<sequence>MRLVAMVLLVAVGMAFPGVPYEEFTPDLIINSLMYTPCVYWKVMFALDSSGSIDSNEWALSKLAARDILAIINFIPHPGSIYPNGHEIGLVRFSCTELTKVIFSLGTYPYYPANDAAIAAVPRNGTATNMYKALRLCDGQLGDSDNRLVWMTTDGRYNEGGDPIPMATAMKKKEIIICVIAIGDDADMDVISAIASSITVMNTSVDAFSVKCVLRYNTYAEYKSATYAARLRVVPPELSSFA</sequence>
<dbReference type="PROSITE" id="PS50234">
    <property type="entry name" value="VWFA"/>
    <property type="match status" value="1"/>
</dbReference>
<keyword evidence="1" id="KW-0732">Signal</keyword>
<dbReference type="GeneID" id="106150910"/>
<evidence type="ECO:0000256" key="1">
    <source>
        <dbReference type="SAM" id="SignalP"/>
    </source>
</evidence>
<dbReference type="Proteomes" id="UP000085678">
    <property type="component" value="Unplaced"/>
</dbReference>
<feature type="chain" id="PRO_5012910198" evidence="1">
    <location>
        <begin position="16"/>
        <end position="242"/>
    </location>
</feature>
<evidence type="ECO:0000313" key="4">
    <source>
        <dbReference type="RefSeq" id="XP_013379388.1"/>
    </source>
</evidence>
<keyword evidence="3" id="KW-1185">Reference proteome</keyword>
<dbReference type="Pfam" id="PF00092">
    <property type="entry name" value="VWA"/>
    <property type="match status" value="1"/>
</dbReference>
<evidence type="ECO:0000313" key="3">
    <source>
        <dbReference type="Proteomes" id="UP000085678"/>
    </source>
</evidence>
<feature type="signal peptide" evidence="1">
    <location>
        <begin position="1"/>
        <end position="15"/>
    </location>
</feature>
<evidence type="ECO:0000259" key="2">
    <source>
        <dbReference type="PROSITE" id="PS50234"/>
    </source>
</evidence>
<gene>
    <name evidence="4" type="primary">LOC106150910</name>
</gene>
<protein>
    <submittedName>
        <fullName evidence="4">Uncharacterized protein LOC106150910</fullName>
    </submittedName>
</protein>